<gene>
    <name evidence="1" type="ORF">LSAA_15111</name>
</gene>
<protein>
    <submittedName>
        <fullName evidence="1">(salmon louse) hypothetical protein</fullName>
    </submittedName>
</protein>
<accession>A0A7R8D5N6</accession>
<evidence type="ECO:0000313" key="2">
    <source>
        <dbReference type="Proteomes" id="UP000675881"/>
    </source>
</evidence>
<name>A0A7R8D5N6_LEPSM</name>
<keyword evidence="2" id="KW-1185">Reference proteome</keyword>
<evidence type="ECO:0000313" key="1">
    <source>
        <dbReference type="EMBL" id="CAF3037352.1"/>
    </source>
</evidence>
<proteinExistence type="predicted"/>
<organism evidence="1 2">
    <name type="scientific">Lepeophtheirus salmonis</name>
    <name type="common">Salmon louse</name>
    <name type="synonym">Caligus salmonis</name>
    <dbReference type="NCBI Taxonomy" id="72036"/>
    <lineage>
        <taxon>Eukaryota</taxon>
        <taxon>Metazoa</taxon>
        <taxon>Ecdysozoa</taxon>
        <taxon>Arthropoda</taxon>
        <taxon>Crustacea</taxon>
        <taxon>Multicrustacea</taxon>
        <taxon>Hexanauplia</taxon>
        <taxon>Copepoda</taxon>
        <taxon>Siphonostomatoida</taxon>
        <taxon>Caligidae</taxon>
        <taxon>Lepeophtheirus</taxon>
    </lineage>
</organism>
<sequence>MPRWILEDEDFQQSLQRRLTVNFDRVLSASRIALRLSNAIQVTTKKFIKRRKEASRKFNDNLDAILTQGSPFVRAYATDTINTFRIHDIVDEEKNRKIERECNFSLRHKKLGRKFGHPTTGVKLIMVDGKRLVKKKRIS</sequence>
<dbReference type="EMBL" id="HG994588">
    <property type="protein sequence ID" value="CAF3037352.1"/>
    <property type="molecule type" value="Genomic_DNA"/>
</dbReference>
<dbReference type="AlphaFoldDB" id="A0A7R8D5N6"/>
<dbReference type="Proteomes" id="UP000675881">
    <property type="component" value="Chromosome 9"/>
</dbReference>
<reference evidence="1" key="1">
    <citation type="submission" date="2021-02" db="EMBL/GenBank/DDBJ databases">
        <authorList>
            <person name="Bekaert M."/>
        </authorList>
    </citation>
    <scope>NUCLEOTIDE SEQUENCE</scope>
    <source>
        <strain evidence="1">IoA-00</strain>
    </source>
</reference>